<keyword evidence="3" id="KW-1185">Reference proteome</keyword>
<dbReference type="AlphaFoldDB" id="A0A317XRB3"/>
<evidence type="ECO:0000313" key="2">
    <source>
        <dbReference type="EMBL" id="PWZ00856.1"/>
    </source>
</evidence>
<evidence type="ECO:0000313" key="3">
    <source>
        <dbReference type="Proteomes" id="UP000246740"/>
    </source>
</evidence>
<dbReference type="EMBL" id="KZ819191">
    <property type="protein sequence ID" value="PWZ00856.1"/>
    <property type="molecule type" value="Genomic_DNA"/>
</dbReference>
<dbReference type="Proteomes" id="UP000246740">
    <property type="component" value="Unassembled WGS sequence"/>
</dbReference>
<accession>A0A317XRB3</accession>
<protein>
    <submittedName>
        <fullName evidence="2">Uncharacterized protein</fullName>
    </submittedName>
</protein>
<evidence type="ECO:0000256" key="1">
    <source>
        <dbReference type="SAM" id="MobiDB-lite"/>
    </source>
</evidence>
<gene>
    <name evidence="2" type="ORF">BCV70DRAFT_83439</name>
</gene>
<name>A0A317XRB3_9BASI</name>
<feature type="compositionally biased region" description="Basic and acidic residues" evidence="1">
    <location>
        <begin position="13"/>
        <end position="23"/>
    </location>
</feature>
<sequence length="219" mass="24658">MCRACGLSSRHWRPGERPKSRPENWREFELEKRDNGQAGTPTWRAAEVQRNNVHRDPVERRVELAAACCSTGGSSLVWFSGLRSCSVPVTLLCWYRTAKVAGAQSRPARRPLVGRSFVRSAGLSISLWHALAGRVSRFVLVCAFVHASCNFTVQYQARPVTWLLALSAVSTASRFFVDRHNSLSFAFFVSLHACPARWLIRHIRGYWAEVGRCWASKPA</sequence>
<feature type="region of interest" description="Disordered" evidence="1">
    <location>
        <begin position="1"/>
        <end position="23"/>
    </location>
</feature>
<organism evidence="2 3">
    <name type="scientific">Testicularia cyperi</name>
    <dbReference type="NCBI Taxonomy" id="1882483"/>
    <lineage>
        <taxon>Eukaryota</taxon>
        <taxon>Fungi</taxon>
        <taxon>Dikarya</taxon>
        <taxon>Basidiomycota</taxon>
        <taxon>Ustilaginomycotina</taxon>
        <taxon>Ustilaginomycetes</taxon>
        <taxon>Ustilaginales</taxon>
        <taxon>Anthracoideaceae</taxon>
        <taxon>Testicularia</taxon>
    </lineage>
</organism>
<reference evidence="2 3" key="1">
    <citation type="journal article" date="2018" name="Mol. Biol. Evol.">
        <title>Broad Genomic Sampling Reveals a Smut Pathogenic Ancestry of the Fungal Clade Ustilaginomycotina.</title>
        <authorList>
            <person name="Kijpornyongpan T."/>
            <person name="Mondo S.J."/>
            <person name="Barry K."/>
            <person name="Sandor L."/>
            <person name="Lee J."/>
            <person name="Lipzen A."/>
            <person name="Pangilinan J."/>
            <person name="LaButti K."/>
            <person name="Hainaut M."/>
            <person name="Henrissat B."/>
            <person name="Grigoriev I.V."/>
            <person name="Spatafora J.W."/>
            <person name="Aime M.C."/>
        </authorList>
    </citation>
    <scope>NUCLEOTIDE SEQUENCE [LARGE SCALE GENOMIC DNA]</scope>
    <source>
        <strain evidence="2 3">MCA 3645</strain>
    </source>
</reference>
<proteinExistence type="predicted"/>
<dbReference type="InParanoid" id="A0A317XRB3"/>